<keyword evidence="5 7" id="KW-0472">Membrane</keyword>
<evidence type="ECO:0000256" key="2">
    <source>
        <dbReference type="ARBA" id="ARBA00022475"/>
    </source>
</evidence>
<keyword evidence="4 7" id="KW-1133">Transmembrane helix</keyword>
<proteinExistence type="predicted"/>
<evidence type="ECO:0000256" key="5">
    <source>
        <dbReference type="ARBA" id="ARBA00023136"/>
    </source>
</evidence>
<accession>A0A124GWZ6</accession>
<dbReference type="PANTHER" id="PTHR36115">
    <property type="entry name" value="PROLINE-RICH ANTIGEN HOMOLOG-RELATED"/>
    <property type="match status" value="1"/>
</dbReference>
<dbReference type="GO" id="GO:0005886">
    <property type="term" value="C:plasma membrane"/>
    <property type="evidence" value="ECO:0007669"/>
    <property type="project" value="UniProtKB-SubCell"/>
</dbReference>
<dbReference type="InterPro" id="IPR010432">
    <property type="entry name" value="RDD"/>
</dbReference>
<dbReference type="EMBL" id="LMWV01000008">
    <property type="protein sequence ID" value="KUN67582.1"/>
    <property type="molecule type" value="Genomic_DNA"/>
</dbReference>
<feature type="domain" description="RDD" evidence="8">
    <location>
        <begin position="2"/>
        <end position="123"/>
    </location>
</feature>
<keyword evidence="2" id="KW-1003">Cell membrane</keyword>
<feature type="transmembrane region" description="Helical" evidence="7">
    <location>
        <begin position="88"/>
        <end position="110"/>
    </location>
</feature>
<organism evidence="9 10">
    <name type="scientific">Streptomyces griseorubiginosus</name>
    <dbReference type="NCBI Taxonomy" id="67304"/>
    <lineage>
        <taxon>Bacteria</taxon>
        <taxon>Bacillati</taxon>
        <taxon>Actinomycetota</taxon>
        <taxon>Actinomycetes</taxon>
        <taxon>Kitasatosporales</taxon>
        <taxon>Streptomycetaceae</taxon>
        <taxon>Streptomyces</taxon>
    </lineage>
</organism>
<evidence type="ECO:0000313" key="9">
    <source>
        <dbReference type="EMBL" id="KUN67582.1"/>
    </source>
</evidence>
<dbReference type="Pfam" id="PF06271">
    <property type="entry name" value="RDD"/>
    <property type="match status" value="1"/>
</dbReference>
<keyword evidence="3 7" id="KW-0812">Transmembrane</keyword>
<feature type="compositionally biased region" description="Basic and acidic residues" evidence="6">
    <location>
        <begin position="148"/>
        <end position="157"/>
    </location>
</feature>
<name>A0A101S510_9ACTN</name>
<accession>A0A101S510</accession>
<keyword evidence="10" id="KW-1185">Reference proteome</keyword>
<dbReference type="OrthoDB" id="5245023at2"/>
<evidence type="ECO:0000256" key="1">
    <source>
        <dbReference type="ARBA" id="ARBA00004651"/>
    </source>
</evidence>
<evidence type="ECO:0000259" key="8">
    <source>
        <dbReference type="Pfam" id="PF06271"/>
    </source>
</evidence>
<comment type="caution">
    <text evidence="9">The sequence shown here is derived from an EMBL/GenBank/DDBJ whole genome shotgun (WGS) entry which is preliminary data.</text>
</comment>
<evidence type="ECO:0000256" key="4">
    <source>
        <dbReference type="ARBA" id="ARBA00022989"/>
    </source>
</evidence>
<evidence type="ECO:0000313" key="10">
    <source>
        <dbReference type="Proteomes" id="UP000054375"/>
    </source>
</evidence>
<dbReference type="InterPro" id="IPR051791">
    <property type="entry name" value="Pra-immunoreactive"/>
</dbReference>
<reference evidence="9 10" key="1">
    <citation type="submission" date="2015-10" db="EMBL/GenBank/DDBJ databases">
        <title>Draft genome sequence of Streptomyces griseorubiginosus DSM 40469, type strain for the species Streptomyces griseorubiginosus.</title>
        <authorList>
            <person name="Ruckert C."/>
            <person name="Winkler A."/>
            <person name="Kalinowski J."/>
            <person name="Kampfer P."/>
            <person name="Glaeser S."/>
        </authorList>
    </citation>
    <scope>NUCLEOTIDE SEQUENCE [LARGE SCALE GENOMIC DNA]</scope>
    <source>
        <strain evidence="9 10">DSM 40469</strain>
    </source>
</reference>
<dbReference type="Proteomes" id="UP000054375">
    <property type="component" value="Unassembled WGS sequence"/>
</dbReference>
<comment type="subcellular location">
    <subcellularLocation>
        <location evidence="1">Cell membrane</location>
        <topology evidence="1">Multi-pass membrane protein</topology>
    </subcellularLocation>
</comment>
<gene>
    <name evidence="9" type="ORF">AQJ54_13575</name>
</gene>
<evidence type="ECO:0000256" key="6">
    <source>
        <dbReference type="SAM" id="MobiDB-lite"/>
    </source>
</evidence>
<feature type="transmembrane region" description="Helical" evidence="7">
    <location>
        <begin position="45"/>
        <end position="67"/>
    </location>
</feature>
<dbReference type="AlphaFoldDB" id="A0A101S510"/>
<sequence length="157" mass="16368">MVSRTAAAAADLLVVLAILLAAEAGYAAAHRLLVGPPFAYPDLGPGATAALGCTALVVYLTCGWLFGGRTAGDQLMGLRVTDRSGRRLTWGTALLRALLCVALPVGLLWIPFSRRGASLQDAVTGSAVVHDWYGRTRHRPTGSPSAGEARDARGRMG</sequence>
<evidence type="ECO:0000256" key="7">
    <source>
        <dbReference type="SAM" id="Phobius"/>
    </source>
</evidence>
<protein>
    <recommendedName>
        <fullName evidence="8">RDD domain-containing protein</fullName>
    </recommendedName>
</protein>
<evidence type="ECO:0000256" key="3">
    <source>
        <dbReference type="ARBA" id="ARBA00022692"/>
    </source>
</evidence>
<feature type="region of interest" description="Disordered" evidence="6">
    <location>
        <begin position="135"/>
        <end position="157"/>
    </location>
</feature>
<dbReference type="PANTHER" id="PTHR36115:SF6">
    <property type="entry name" value="PROLINE-RICH ANTIGEN HOMOLOG"/>
    <property type="match status" value="1"/>
</dbReference>